<evidence type="ECO:0000256" key="1">
    <source>
        <dbReference type="SAM" id="MobiDB-lite"/>
    </source>
</evidence>
<keyword evidence="2" id="KW-0812">Transmembrane</keyword>
<reference evidence="3" key="1">
    <citation type="submission" date="2021-01" db="EMBL/GenBank/DDBJ databases">
        <authorList>
            <person name="Corre E."/>
            <person name="Pelletier E."/>
            <person name="Niang G."/>
            <person name="Scheremetjew M."/>
            <person name="Finn R."/>
            <person name="Kale V."/>
            <person name="Holt S."/>
            <person name="Cochrane G."/>
            <person name="Meng A."/>
            <person name="Brown T."/>
            <person name="Cohen L."/>
        </authorList>
    </citation>
    <scope>NUCLEOTIDE SEQUENCE</scope>
    <source>
        <strain evidence="3">CCMP1661</strain>
    </source>
</reference>
<dbReference type="EMBL" id="HBHR01005053">
    <property type="protein sequence ID" value="CAD9859932.1"/>
    <property type="molecule type" value="Transcribed_RNA"/>
</dbReference>
<feature type="region of interest" description="Disordered" evidence="1">
    <location>
        <begin position="90"/>
        <end position="114"/>
    </location>
</feature>
<gene>
    <name evidence="3" type="ORF">FJAP1339_LOCUS2452</name>
</gene>
<protein>
    <submittedName>
        <fullName evidence="3">Uncharacterized protein</fullName>
    </submittedName>
</protein>
<keyword evidence="2" id="KW-0472">Membrane</keyword>
<name>A0A7S2UX93_9STRA</name>
<sequence>MASIYTIALISGVTGIVASQEVAYSLRVLVLGIGTSLSSTLAVCFLIVPKIIAHFYGTDSDIFGTGTTAGGATATGTAGAATAIRVQSKVNSPLGTSNSPLRPLKSETDPENGLAQRVKDLEKENEMLKEQLETALKQPVY</sequence>
<organism evidence="3">
    <name type="scientific">Fibrocapsa japonica</name>
    <dbReference type="NCBI Taxonomy" id="94617"/>
    <lineage>
        <taxon>Eukaryota</taxon>
        <taxon>Sar</taxon>
        <taxon>Stramenopiles</taxon>
        <taxon>Ochrophyta</taxon>
        <taxon>Raphidophyceae</taxon>
        <taxon>Chattonellales</taxon>
        <taxon>Chattonellaceae</taxon>
        <taxon>Fibrocapsa</taxon>
    </lineage>
</organism>
<dbReference type="AlphaFoldDB" id="A0A7S2UX93"/>
<feature type="compositionally biased region" description="Polar residues" evidence="1">
    <location>
        <begin position="90"/>
        <end position="100"/>
    </location>
</feature>
<feature type="transmembrane region" description="Helical" evidence="2">
    <location>
        <begin position="29"/>
        <end position="48"/>
    </location>
</feature>
<accession>A0A7S2UX93</accession>
<evidence type="ECO:0000256" key="2">
    <source>
        <dbReference type="SAM" id="Phobius"/>
    </source>
</evidence>
<evidence type="ECO:0000313" key="3">
    <source>
        <dbReference type="EMBL" id="CAD9859932.1"/>
    </source>
</evidence>
<proteinExistence type="predicted"/>
<keyword evidence="2" id="KW-1133">Transmembrane helix</keyword>